<dbReference type="InterPro" id="IPR002123">
    <property type="entry name" value="Plipid/glycerol_acylTrfase"/>
</dbReference>
<comment type="caution">
    <text evidence="6">The sequence shown here is derived from an EMBL/GenBank/DDBJ whole genome shotgun (WGS) entry which is preliminary data.</text>
</comment>
<sequence length="199" mass="22834">MSFYWFARNLMRLFIHFFYRVRVEGLEHLPKDGGYIICSNHINYLDPLVIGTSIPRKMGYMAKEELFRNKLLGFILIKLGMFPVNRNGADISAIKSSLRILNKGDVLGIFPEGTRNIQRNEMKSKPGLAMIAIKAKVPIVPVAIISDYKLFGKIKIKINEPITYDEYYNLKIDVDTYQLLSQKVMDSIENQTKLSAPIN</sequence>
<dbReference type="Pfam" id="PF01553">
    <property type="entry name" value="Acyltransferase"/>
    <property type="match status" value="1"/>
</dbReference>
<accession>A0A841L0H9</accession>
<keyword evidence="4" id="KW-0444">Lipid biosynthesis</keyword>
<dbReference type="GO" id="GO:0003841">
    <property type="term" value="F:1-acylglycerol-3-phosphate O-acyltransferase activity"/>
    <property type="evidence" value="ECO:0007669"/>
    <property type="project" value="UniProtKB-UniRule"/>
</dbReference>
<evidence type="ECO:0000256" key="2">
    <source>
        <dbReference type="ARBA" id="ARBA00022679"/>
    </source>
</evidence>
<keyword evidence="4" id="KW-1208">Phospholipid metabolism</keyword>
<dbReference type="PANTHER" id="PTHR10434">
    <property type="entry name" value="1-ACYL-SN-GLYCEROL-3-PHOSPHATE ACYLTRANSFERASE"/>
    <property type="match status" value="1"/>
</dbReference>
<keyword evidence="4" id="KW-0594">Phospholipid biosynthesis</keyword>
<evidence type="ECO:0000256" key="3">
    <source>
        <dbReference type="ARBA" id="ARBA00023315"/>
    </source>
</evidence>
<dbReference type="SMART" id="SM00563">
    <property type="entry name" value="PlsC"/>
    <property type="match status" value="1"/>
</dbReference>
<organism evidence="6 7">
    <name type="scientific">Anaerosolibacter carboniphilus</name>
    <dbReference type="NCBI Taxonomy" id="1417629"/>
    <lineage>
        <taxon>Bacteria</taxon>
        <taxon>Bacillati</taxon>
        <taxon>Bacillota</taxon>
        <taxon>Clostridia</taxon>
        <taxon>Peptostreptococcales</taxon>
        <taxon>Thermotaleaceae</taxon>
        <taxon>Anaerosolibacter</taxon>
    </lineage>
</organism>
<dbReference type="SUPFAM" id="SSF69593">
    <property type="entry name" value="Glycerol-3-phosphate (1)-acyltransferase"/>
    <property type="match status" value="1"/>
</dbReference>
<dbReference type="EC" id="2.3.1.51" evidence="4"/>
<keyword evidence="7" id="KW-1185">Reference proteome</keyword>
<dbReference type="AlphaFoldDB" id="A0A841L0H9"/>
<evidence type="ECO:0000313" key="7">
    <source>
        <dbReference type="Proteomes" id="UP000579281"/>
    </source>
</evidence>
<reference evidence="6 7" key="1">
    <citation type="submission" date="2020-08" db="EMBL/GenBank/DDBJ databases">
        <title>Genomic Encyclopedia of Type Strains, Phase IV (KMG-IV): sequencing the most valuable type-strain genomes for metagenomic binning, comparative biology and taxonomic classification.</title>
        <authorList>
            <person name="Goeker M."/>
        </authorList>
    </citation>
    <scope>NUCLEOTIDE SEQUENCE [LARGE SCALE GENOMIC DNA]</scope>
    <source>
        <strain evidence="6 7">DSM 103526</strain>
    </source>
</reference>
<dbReference type="GO" id="GO:0016020">
    <property type="term" value="C:membrane"/>
    <property type="evidence" value="ECO:0007669"/>
    <property type="project" value="InterPro"/>
</dbReference>
<feature type="domain" description="Phospholipid/glycerol acyltransferase" evidence="5">
    <location>
        <begin position="35"/>
        <end position="147"/>
    </location>
</feature>
<dbReference type="EMBL" id="JACHEN010000016">
    <property type="protein sequence ID" value="MBB6216682.1"/>
    <property type="molecule type" value="Genomic_DNA"/>
</dbReference>
<evidence type="ECO:0000256" key="1">
    <source>
        <dbReference type="ARBA" id="ARBA00008655"/>
    </source>
</evidence>
<evidence type="ECO:0000256" key="4">
    <source>
        <dbReference type="RuleBase" id="RU361267"/>
    </source>
</evidence>
<evidence type="ECO:0000259" key="5">
    <source>
        <dbReference type="SMART" id="SM00563"/>
    </source>
</evidence>
<comment type="catalytic activity">
    <reaction evidence="4">
        <text>a 1-acyl-sn-glycero-3-phosphate + an acyl-CoA = a 1,2-diacyl-sn-glycero-3-phosphate + CoA</text>
        <dbReference type="Rhea" id="RHEA:19709"/>
        <dbReference type="ChEBI" id="CHEBI:57287"/>
        <dbReference type="ChEBI" id="CHEBI:57970"/>
        <dbReference type="ChEBI" id="CHEBI:58342"/>
        <dbReference type="ChEBI" id="CHEBI:58608"/>
        <dbReference type="EC" id="2.3.1.51"/>
    </reaction>
</comment>
<protein>
    <recommendedName>
        <fullName evidence="4">1-acyl-sn-glycerol-3-phosphate acyltransferase</fullName>
        <ecNumber evidence="4">2.3.1.51</ecNumber>
    </recommendedName>
</protein>
<dbReference type="GO" id="GO:0006654">
    <property type="term" value="P:phosphatidic acid biosynthetic process"/>
    <property type="evidence" value="ECO:0007669"/>
    <property type="project" value="TreeGrafter"/>
</dbReference>
<dbReference type="PANTHER" id="PTHR10434:SF11">
    <property type="entry name" value="1-ACYL-SN-GLYCEROL-3-PHOSPHATE ACYLTRANSFERASE"/>
    <property type="match status" value="1"/>
</dbReference>
<keyword evidence="3 4" id="KW-0012">Acyltransferase</keyword>
<proteinExistence type="inferred from homology"/>
<dbReference type="InterPro" id="IPR004552">
    <property type="entry name" value="AGP_acyltrans"/>
</dbReference>
<dbReference type="NCBIfam" id="TIGR00530">
    <property type="entry name" value="AGP_acyltrn"/>
    <property type="match status" value="1"/>
</dbReference>
<dbReference type="Proteomes" id="UP000579281">
    <property type="component" value="Unassembled WGS sequence"/>
</dbReference>
<dbReference type="CDD" id="cd07989">
    <property type="entry name" value="LPLAT_AGPAT-like"/>
    <property type="match status" value="1"/>
</dbReference>
<dbReference type="RefSeq" id="WP_184311200.1">
    <property type="nucleotide sequence ID" value="NZ_JACHEN010000016.1"/>
</dbReference>
<keyword evidence="2 4" id="KW-0808">Transferase</keyword>
<gene>
    <name evidence="6" type="ORF">HNQ80_002786</name>
</gene>
<name>A0A841L0H9_9FIRM</name>
<comment type="similarity">
    <text evidence="1 4">Belongs to the 1-acyl-sn-glycerol-3-phosphate acyltransferase family.</text>
</comment>
<keyword evidence="4" id="KW-0443">Lipid metabolism</keyword>
<comment type="domain">
    <text evidence="4">The HXXXXD motif is essential for acyltransferase activity and may constitute the binding site for the phosphate moiety of the glycerol-3-phosphate.</text>
</comment>
<evidence type="ECO:0000313" key="6">
    <source>
        <dbReference type="EMBL" id="MBB6216682.1"/>
    </source>
</evidence>